<dbReference type="PROSITE" id="PS51186">
    <property type="entry name" value="GNAT"/>
    <property type="match status" value="1"/>
</dbReference>
<dbReference type="InterPro" id="IPR000182">
    <property type="entry name" value="GNAT_dom"/>
</dbReference>
<evidence type="ECO:0000313" key="2">
    <source>
        <dbReference type="EMBL" id="TDT15833.1"/>
    </source>
</evidence>
<name>A0A4R7I074_9ACTN</name>
<dbReference type="Gene3D" id="3.40.630.30">
    <property type="match status" value="1"/>
</dbReference>
<keyword evidence="2" id="KW-0808">Transferase</keyword>
<dbReference type="EMBL" id="SOAU01000001">
    <property type="protein sequence ID" value="TDT15833.1"/>
    <property type="molecule type" value="Genomic_DNA"/>
</dbReference>
<comment type="caution">
    <text evidence="2">The sequence shown here is derived from an EMBL/GenBank/DDBJ whole genome shotgun (WGS) entry which is preliminary data.</text>
</comment>
<evidence type="ECO:0000313" key="3">
    <source>
        <dbReference type="Proteomes" id="UP000294558"/>
    </source>
</evidence>
<reference evidence="2 3" key="1">
    <citation type="submission" date="2019-03" db="EMBL/GenBank/DDBJ databases">
        <title>Sequencing the genomes of 1000 actinobacteria strains.</title>
        <authorList>
            <person name="Klenk H.-P."/>
        </authorList>
    </citation>
    <scope>NUCLEOTIDE SEQUENCE [LARGE SCALE GENOMIC DNA]</scope>
    <source>
        <strain evidence="2 3">DSM 18936</strain>
    </source>
</reference>
<protein>
    <submittedName>
        <fullName evidence="2">Acetyltransferase (GNAT) family protein</fullName>
    </submittedName>
</protein>
<dbReference type="Pfam" id="PF00583">
    <property type="entry name" value="Acetyltransf_1"/>
    <property type="match status" value="1"/>
</dbReference>
<organism evidence="2 3">
    <name type="scientific">Ilumatobacter fluminis</name>
    <dbReference type="NCBI Taxonomy" id="467091"/>
    <lineage>
        <taxon>Bacteria</taxon>
        <taxon>Bacillati</taxon>
        <taxon>Actinomycetota</taxon>
        <taxon>Acidimicrobiia</taxon>
        <taxon>Acidimicrobiales</taxon>
        <taxon>Ilumatobacteraceae</taxon>
        <taxon>Ilumatobacter</taxon>
    </lineage>
</organism>
<dbReference type="CDD" id="cd04301">
    <property type="entry name" value="NAT_SF"/>
    <property type="match status" value="1"/>
</dbReference>
<dbReference type="GO" id="GO:0016747">
    <property type="term" value="F:acyltransferase activity, transferring groups other than amino-acyl groups"/>
    <property type="evidence" value="ECO:0007669"/>
    <property type="project" value="InterPro"/>
</dbReference>
<sequence length="137" mass="14977">MLYEALFVPPGEPAFPGDLVDEPDIAPYHAEFGRRDGDVGLIAEVDGVPLGAAWVRHLRGYGFVDADTPELTIAVAPERRSTGIGELLLVALLERVPRCSLSCDRRNPAMRLYERHGFATVGVDGEHSVVMLRDGHE</sequence>
<dbReference type="AlphaFoldDB" id="A0A4R7I074"/>
<keyword evidence="3" id="KW-1185">Reference proteome</keyword>
<gene>
    <name evidence="2" type="ORF">BDK89_1412</name>
</gene>
<accession>A0A4R7I074</accession>
<evidence type="ECO:0000259" key="1">
    <source>
        <dbReference type="PROSITE" id="PS51186"/>
    </source>
</evidence>
<dbReference type="InterPro" id="IPR016181">
    <property type="entry name" value="Acyl_CoA_acyltransferase"/>
</dbReference>
<proteinExistence type="predicted"/>
<feature type="domain" description="N-acetyltransferase" evidence="1">
    <location>
        <begin position="1"/>
        <end position="136"/>
    </location>
</feature>
<dbReference type="SUPFAM" id="SSF55729">
    <property type="entry name" value="Acyl-CoA N-acyltransferases (Nat)"/>
    <property type="match status" value="1"/>
</dbReference>
<dbReference type="Proteomes" id="UP000294558">
    <property type="component" value="Unassembled WGS sequence"/>
</dbReference>